<dbReference type="EMBL" id="FOXA01000026">
    <property type="protein sequence ID" value="SFQ01041.1"/>
    <property type="molecule type" value="Genomic_DNA"/>
</dbReference>
<dbReference type="SMART" id="SM00493">
    <property type="entry name" value="TOPRIM"/>
    <property type="match status" value="1"/>
</dbReference>
<dbReference type="Pfam" id="PF18974">
    <property type="entry name" value="DUF5710"/>
    <property type="match status" value="1"/>
</dbReference>
<evidence type="ECO:0000256" key="5">
    <source>
        <dbReference type="ARBA" id="ARBA00023029"/>
    </source>
</evidence>
<dbReference type="PROSITE" id="PS50880">
    <property type="entry name" value="TOPRIM"/>
    <property type="match status" value="1"/>
</dbReference>
<dbReference type="GO" id="GO:0006281">
    <property type="term" value="P:DNA repair"/>
    <property type="evidence" value="ECO:0007669"/>
    <property type="project" value="TreeGrafter"/>
</dbReference>
<dbReference type="SMART" id="SM00437">
    <property type="entry name" value="TOP1Ac"/>
    <property type="match status" value="1"/>
</dbReference>
<dbReference type="InterPro" id="IPR034144">
    <property type="entry name" value="TOPRIM_TopoIII"/>
</dbReference>
<dbReference type="InterPro" id="IPR023405">
    <property type="entry name" value="Topo_IA_core_domain"/>
</dbReference>
<dbReference type="InterPro" id="IPR006171">
    <property type="entry name" value="TOPRIM_dom"/>
</dbReference>
<dbReference type="InterPro" id="IPR013824">
    <property type="entry name" value="Topo_IA_cen_sub1"/>
</dbReference>
<gene>
    <name evidence="14" type="ORF">SAMN04488047_1263</name>
</gene>
<dbReference type="SMART" id="SM00436">
    <property type="entry name" value="TOP1Bc"/>
    <property type="match status" value="1"/>
</dbReference>
<dbReference type="CDD" id="cd00186">
    <property type="entry name" value="TOP1Ac"/>
    <property type="match status" value="1"/>
</dbReference>
<dbReference type="Gene3D" id="1.10.290.10">
    <property type="entry name" value="Topoisomerase I, domain 4"/>
    <property type="match status" value="1"/>
</dbReference>
<evidence type="ECO:0000256" key="3">
    <source>
        <dbReference type="ARBA" id="ARBA00012891"/>
    </source>
</evidence>
<keyword evidence="15" id="KW-1185">Reference proteome</keyword>
<dbReference type="InterPro" id="IPR013825">
    <property type="entry name" value="Topo_IA_cen_sub2"/>
</dbReference>
<name>A0A1I5V0P5_9RHOB</name>
<evidence type="ECO:0000256" key="4">
    <source>
        <dbReference type="ARBA" id="ARBA00022723"/>
    </source>
</evidence>
<reference evidence="14 15" key="1">
    <citation type="submission" date="2016-10" db="EMBL/GenBank/DDBJ databases">
        <authorList>
            <person name="de Groot N.N."/>
        </authorList>
    </citation>
    <scope>NUCLEOTIDE SEQUENCE [LARGE SCALE GENOMIC DNA]</scope>
    <source>
        <strain evidence="14 15">DSM 19547</strain>
    </source>
</reference>
<evidence type="ECO:0000256" key="2">
    <source>
        <dbReference type="ARBA" id="ARBA00009446"/>
    </source>
</evidence>
<dbReference type="Gene3D" id="2.70.20.10">
    <property type="entry name" value="Topoisomerase I, domain 3"/>
    <property type="match status" value="1"/>
</dbReference>
<dbReference type="Pfam" id="PF01751">
    <property type="entry name" value="Toprim"/>
    <property type="match status" value="1"/>
</dbReference>
<dbReference type="GO" id="GO:0006265">
    <property type="term" value="P:DNA topological change"/>
    <property type="evidence" value="ECO:0007669"/>
    <property type="project" value="InterPro"/>
</dbReference>
<dbReference type="EC" id="5.6.2.1" evidence="3"/>
<evidence type="ECO:0000256" key="7">
    <source>
        <dbReference type="ARBA" id="ARBA00023235"/>
    </source>
</evidence>
<evidence type="ECO:0000256" key="9">
    <source>
        <dbReference type="ARBA" id="ARBA00031985"/>
    </source>
</evidence>
<dbReference type="NCBIfam" id="TIGR01056">
    <property type="entry name" value="topB"/>
    <property type="match status" value="1"/>
</dbReference>
<dbReference type="InterPro" id="IPR003602">
    <property type="entry name" value="Topo_IA_DNA-bd_dom"/>
</dbReference>
<evidence type="ECO:0000256" key="10">
    <source>
        <dbReference type="ARBA" id="ARBA00032235"/>
    </source>
</evidence>
<dbReference type="InterPro" id="IPR043764">
    <property type="entry name" value="DUF5710"/>
</dbReference>
<evidence type="ECO:0000256" key="6">
    <source>
        <dbReference type="ARBA" id="ARBA00023125"/>
    </source>
</evidence>
<dbReference type="GO" id="GO:0006310">
    <property type="term" value="P:DNA recombination"/>
    <property type="evidence" value="ECO:0007669"/>
    <property type="project" value="TreeGrafter"/>
</dbReference>
<keyword evidence="7 14" id="KW-0413">Isomerase</keyword>
<evidence type="ECO:0000313" key="14">
    <source>
        <dbReference type="EMBL" id="SFQ01041.1"/>
    </source>
</evidence>
<dbReference type="GO" id="GO:0046872">
    <property type="term" value="F:metal ion binding"/>
    <property type="evidence" value="ECO:0007669"/>
    <property type="project" value="UniProtKB-KW"/>
</dbReference>
<dbReference type="STRING" id="441119.SAMN04488047_1263"/>
<dbReference type="InterPro" id="IPR013826">
    <property type="entry name" value="Topo_IA_cen_sub3"/>
</dbReference>
<comment type="catalytic activity">
    <reaction evidence="1">
        <text>ATP-independent breakage of single-stranded DNA, followed by passage and rejoining.</text>
        <dbReference type="EC" id="5.6.2.1"/>
    </reaction>
</comment>
<keyword evidence="4" id="KW-0479">Metal-binding</keyword>
<dbReference type="GO" id="GO:0003917">
    <property type="term" value="F:DNA topoisomerase type I (single strand cut, ATP-independent) activity"/>
    <property type="evidence" value="ECO:0007669"/>
    <property type="project" value="UniProtKB-EC"/>
</dbReference>
<dbReference type="Proteomes" id="UP000199356">
    <property type="component" value="Unassembled WGS sequence"/>
</dbReference>
<evidence type="ECO:0000256" key="8">
    <source>
        <dbReference type="ARBA" id="ARBA00030003"/>
    </source>
</evidence>
<dbReference type="PANTHER" id="PTHR11390">
    <property type="entry name" value="PROKARYOTIC DNA TOPOISOMERASE"/>
    <property type="match status" value="1"/>
</dbReference>
<proteinExistence type="inferred from homology"/>
<keyword evidence="5" id="KW-0799">Topoisomerase</keyword>
<evidence type="ECO:0000259" key="13">
    <source>
        <dbReference type="PROSITE" id="PS52039"/>
    </source>
</evidence>
<dbReference type="SUPFAM" id="SSF56712">
    <property type="entry name" value="Prokaryotic type I DNA topoisomerase"/>
    <property type="match status" value="1"/>
</dbReference>
<dbReference type="Pfam" id="PF01131">
    <property type="entry name" value="Topoisom_bac"/>
    <property type="match status" value="1"/>
</dbReference>
<evidence type="ECO:0000256" key="11">
    <source>
        <dbReference type="ARBA" id="ARBA00032877"/>
    </source>
</evidence>
<evidence type="ECO:0000259" key="12">
    <source>
        <dbReference type="PROSITE" id="PS50880"/>
    </source>
</evidence>
<dbReference type="CDD" id="cd03362">
    <property type="entry name" value="TOPRIM_TopoIA_TopoIII"/>
    <property type="match status" value="1"/>
</dbReference>
<dbReference type="Gene3D" id="1.10.460.10">
    <property type="entry name" value="Topoisomerase I, domain 2"/>
    <property type="match status" value="1"/>
</dbReference>
<keyword evidence="6" id="KW-0238">DNA-binding</keyword>
<evidence type="ECO:0000256" key="1">
    <source>
        <dbReference type="ARBA" id="ARBA00000213"/>
    </source>
</evidence>
<organism evidence="14 15">
    <name type="scientific">Tranquillimonas alkanivorans</name>
    <dbReference type="NCBI Taxonomy" id="441119"/>
    <lineage>
        <taxon>Bacteria</taxon>
        <taxon>Pseudomonadati</taxon>
        <taxon>Pseudomonadota</taxon>
        <taxon>Alphaproteobacteria</taxon>
        <taxon>Rhodobacterales</taxon>
        <taxon>Roseobacteraceae</taxon>
        <taxon>Tranquillimonas</taxon>
    </lineage>
</organism>
<dbReference type="Gene3D" id="3.40.50.140">
    <property type="match status" value="1"/>
</dbReference>
<dbReference type="NCBIfam" id="NF005829">
    <property type="entry name" value="PRK07726.1"/>
    <property type="match status" value="1"/>
</dbReference>
<dbReference type="PRINTS" id="PR00417">
    <property type="entry name" value="PRTPISMRASEI"/>
</dbReference>
<dbReference type="GO" id="GO:0003677">
    <property type="term" value="F:DNA binding"/>
    <property type="evidence" value="ECO:0007669"/>
    <property type="project" value="UniProtKB-KW"/>
</dbReference>
<sequence length="680" mass="74098">MTTLYLCEKPDQGRIISQALGGGRKSNGGIEGDGWIVTWAFGHLLTPYMPDDYDEDLKRWNWETLPIVPEKFLFKPKDSRAGSQVKAIRSHMRRASKVVIATDADREGELIAYEILNELKWKGATARLWLSDLTIPAVTRSLASLREASETKPLYHAAAARMYADWIVGMNLSRAATLKMAAFGGKPLSVGRVQTPVLALIVDLERKITGFKPQDFFEIVATAATQDGDVRLRFAPSAEERLTDRAKADSLLQRVQGARGPLSVKTEAKKQAPPKLLDLATLQGEANSRFAWSADKALAVLQACYEKHQILTYPRTDCRYLPDEHKENIPTIAKNLGAINELAPLLGELGTPIQRDTVYNDAKITAHHAIIPTNKQADLSAVSEDERKLYIMVARFWCAAHMPDLEYLQTTISMDANGVPLRSSGRQITKPGWRSAFAGLAAAEDSKEEDDTLPPVKDGAAAQISDAKLEAKKTQPPARFTEKSLLKAMESVARYVDDPKAKATLKETSGIGTPATRAATIEVLKARGYVQLKKRSISPTDTGCALIDALKATAPAYADPVTTARWEDVLSRIATGSEPGLAKKFLGGIQGTVTRDVAVIKGAALDRMAGTGKASNGSFTPAQKKAYAAKLDGATPLKVSYDQRERAKALGARWDAAKKCWVALKGVDLAPFRQEGFCEA</sequence>
<dbReference type="InterPro" id="IPR003601">
    <property type="entry name" value="Topo_IA_2"/>
</dbReference>
<dbReference type="PANTHER" id="PTHR11390:SF21">
    <property type="entry name" value="DNA TOPOISOMERASE 3-ALPHA"/>
    <property type="match status" value="1"/>
</dbReference>
<dbReference type="PROSITE" id="PS52039">
    <property type="entry name" value="TOPO_IA_2"/>
    <property type="match status" value="1"/>
</dbReference>
<protein>
    <recommendedName>
        <fullName evidence="3">DNA topoisomerase</fullName>
        <ecNumber evidence="3">5.6.2.1</ecNumber>
    </recommendedName>
    <alternativeName>
        <fullName evidence="11">Omega-protein</fullName>
    </alternativeName>
    <alternativeName>
        <fullName evidence="10">Relaxing enzyme</fullName>
    </alternativeName>
    <alternativeName>
        <fullName evidence="8">Swivelase</fullName>
    </alternativeName>
    <alternativeName>
        <fullName evidence="9">Untwisting enzyme</fullName>
    </alternativeName>
</protein>
<dbReference type="InterPro" id="IPR013497">
    <property type="entry name" value="Topo_IA_cen"/>
</dbReference>
<dbReference type="AlphaFoldDB" id="A0A1I5V0P5"/>
<dbReference type="RefSeq" id="WP_093424956.1">
    <property type="nucleotide sequence ID" value="NZ_FOXA01000026.1"/>
</dbReference>
<comment type="similarity">
    <text evidence="2">Belongs to the type IA topoisomerase family.</text>
</comment>
<feature type="domain" description="Toprim" evidence="12">
    <location>
        <begin position="2"/>
        <end position="134"/>
    </location>
</feature>
<accession>A0A1I5V0P5</accession>
<dbReference type="GO" id="GO:0043597">
    <property type="term" value="C:cytoplasmic replication fork"/>
    <property type="evidence" value="ECO:0007669"/>
    <property type="project" value="TreeGrafter"/>
</dbReference>
<feature type="domain" description="Topo IA-type catalytic" evidence="13">
    <location>
        <begin position="151"/>
        <end position="595"/>
    </location>
</feature>
<dbReference type="InterPro" id="IPR000380">
    <property type="entry name" value="Topo_IA"/>
</dbReference>
<evidence type="ECO:0000313" key="15">
    <source>
        <dbReference type="Proteomes" id="UP000199356"/>
    </source>
</evidence>
<dbReference type="InterPro" id="IPR005738">
    <property type="entry name" value="TopoIII"/>
</dbReference>